<dbReference type="Proteomes" id="UP000016567">
    <property type="component" value="Unassembled WGS sequence"/>
</dbReference>
<dbReference type="GO" id="GO:0019867">
    <property type="term" value="C:outer membrane"/>
    <property type="evidence" value="ECO:0007669"/>
    <property type="project" value="InterPro"/>
</dbReference>
<keyword evidence="1" id="KW-0812">Transmembrane</keyword>
<dbReference type="OrthoDB" id="9813422at2"/>
<dbReference type="EMBL" id="BATL01000023">
    <property type="protein sequence ID" value="GAD75306.1"/>
    <property type="molecule type" value="Genomic_DNA"/>
</dbReference>
<evidence type="ECO:0000313" key="3">
    <source>
        <dbReference type="Proteomes" id="UP000016567"/>
    </source>
</evidence>
<proteinExistence type="predicted"/>
<accession>U3A5R0</accession>
<protein>
    <submittedName>
        <fullName evidence="2">Conjugal transfer protein TraL</fullName>
    </submittedName>
</protein>
<keyword evidence="1" id="KW-1133">Transmembrane helix</keyword>
<dbReference type="eggNOG" id="ENOG50322TP">
    <property type="taxonomic scope" value="Bacteria"/>
</dbReference>
<comment type="caution">
    <text evidence="2">The sequence shown here is derived from an EMBL/GenBank/DDBJ whole genome shotgun (WGS) entry which is preliminary data.</text>
</comment>
<dbReference type="Pfam" id="PF07178">
    <property type="entry name" value="TraL"/>
    <property type="match status" value="1"/>
</dbReference>
<sequence length="99" mass="11343">MSDEKPISMPDLADEPVHLLIWQYDEIATVAIGLVVGIIINSPMLGLLAGYFAKVAYIRIRDGKPRGYFIHRFREMGFAFEKIEHRSSMQPPLVDEWHS</sequence>
<evidence type="ECO:0000313" key="2">
    <source>
        <dbReference type="EMBL" id="GAD75306.1"/>
    </source>
</evidence>
<organism evidence="2 3">
    <name type="scientific">Vibrio azureus NBRC 104587</name>
    <dbReference type="NCBI Taxonomy" id="1219077"/>
    <lineage>
        <taxon>Bacteria</taxon>
        <taxon>Pseudomonadati</taxon>
        <taxon>Pseudomonadota</taxon>
        <taxon>Gammaproteobacteria</taxon>
        <taxon>Vibrionales</taxon>
        <taxon>Vibrionaceae</taxon>
        <taxon>Vibrio</taxon>
    </lineage>
</organism>
<evidence type="ECO:0000256" key="1">
    <source>
        <dbReference type="SAM" id="Phobius"/>
    </source>
</evidence>
<dbReference type="STRING" id="1219077.VAZ01S_023_00730"/>
<name>U3A5R0_9VIBR</name>
<dbReference type="InterPro" id="IPR009838">
    <property type="entry name" value="T4SS_TraL"/>
</dbReference>
<keyword evidence="3" id="KW-1185">Reference proteome</keyword>
<dbReference type="AlphaFoldDB" id="U3A5R0"/>
<feature type="transmembrane region" description="Helical" evidence="1">
    <location>
        <begin position="27"/>
        <end position="52"/>
    </location>
</feature>
<keyword evidence="1" id="KW-0472">Membrane</keyword>
<gene>
    <name evidence="2" type="primary">traL</name>
    <name evidence="2" type="ORF">VAZ01S_023_00730</name>
</gene>
<dbReference type="RefSeq" id="WP_021709065.1">
    <property type="nucleotide sequence ID" value="NZ_BAOB01000002.1"/>
</dbReference>
<reference evidence="2 3" key="1">
    <citation type="submission" date="2013-09" db="EMBL/GenBank/DDBJ databases">
        <title>Whole genome shotgun sequence of Vibrio azureus NBRC 104587.</title>
        <authorList>
            <person name="Isaki S."/>
            <person name="Hosoyama A."/>
            <person name="Numata M."/>
            <person name="Hashimoto M."/>
            <person name="Hosoyama Y."/>
            <person name="Tsuchikane K."/>
            <person name="Noguchi M."/>
            <person name="Hirakata S."/>
            <person name="Ichikawa N."/>
            <person name="Ohji S."/>
            <person name="Yamazoe A."/>
            <person name="Fujita N."/>
        </authorList>
    </citation>
    <scope>NUCLEOTIDE SEQUENCE [LARGE SCALE GENOMIC DNA]</scope>
    <source>
        <strain evidence="2 3">NBRC 104587</strain>
    </source>
</reference>